<dbReference type="HOGENOM" id="CLU_001031_3_1_0"/>
<dbReference type="SMART" id="SM01211">
    <property type="entry name" value="GATase_5"/>
    <property type="match status" value="1"/>
</dbReference>
<comment type="subunit">
    <text evidence="8">Part of the FGAM synthase complex composed of 1 PurL, 1 PurQ and 2 PurS subunits.</text>
</comment>
<dbReference type="EC" id="6.3.5.3" evidence="8"/>
<evidence type="ECO:0000256" key="7">
    <source>
        <dbReference type="ARBA" id="ARBA00022962"/>
    </source>
</evidence>
<dbReference type="InterPro" id="IPR010075">
    <property type="entry name" value="PRibForGlyAmidine_synth_PurQ"/>
</dbReference>
<dbReference type="NCBIfam" id="TIGR01737">
    <property type="entry name" value="FGAM_synth_I"/>
    <property type="match status" value="1"/>
</dbReference>
<evidence type="ECO:0000256" key="8">
    <source>
        <dbReference type="HAMAP-Rule" id="MF_00421"/>
    </source>
</evidence>
<dbReference type="AlphaFoldDB" id="I0IMX8"/>
<dbReference type="SUPFAM" id="SSF52317">
    <property type="entry name" value="Class I glutamine amidotransferase-like"/>
    <property type="match status" value="1"/>
</dbReference>
<keyword evidence="4 8" id="KW-0658">Purine biosynthesis</keyword>
<dbReference type="EMBL" id="AP012342">
    <property type="protein sequence ID" value="BAM06627.1"/>
    <property type="molecule type" value="Genomic_DNA"/>
</dbReference>
<dbReference type="PANTHER" id="PTHR47552:SF1">
    <property type="entry name" value="PHOSPHORIBOSYLFORMYLGLYCINAMIDINE SYNTHASE SUBUNIT PURQ"/>
    <property type="match status" value="1"/>
</dbReference>
<comment type="pathway">
    <text evidence="8">Purine metabolism; IMP biosynthesis via de novo pathway; 5-amino-1-(5-phospho-D-ribosyl)imidazole from N(2)-formyl-N(1)-(5-phospho-D-ribosyl)glycinamide: step 1/2.</text>
</comment>
<dbReference type="Gene3D" id="3.40.50.880">
    <property type="match status" value="1"/>
</dbReference>
<keyword evidence="2 8" id="KW-0436">Ligase</keyword>
<evidence type="ECO:0000256" key="4">
    <source>
        <dbReference type="ARBA" id="ARBA00022755"/>
    </source>
</evidence>
<evidence type="ECO:0000313" key="10">
    <source>
        <dbReference type="Proteomes" id="UP000007382"/>
    </source>
</evidence>
<keyword evidence="10" id="KW-1185">Reference proteome</keyword>
<comment type="function">
    <text evidence="8">Part of the phosphoribosylformylglycinamidine synthase complex involved in the purines biosynthetic pathway. Catalyzes the ATP-dependent conversion of formylglycinamide ribonucleotide (FGAR) and glutamine to yield formylglycinamidine ribonucleotide (FGAM) and glutamate. The FGAM synthase complex is composed of three subunits. PurQ produces an ammonia molecule by converting glutamine to glutamate. PurL transfers the ammonia molecule to FGAR to form FGAM in an ATP-dependent manner. PurS interacts with PurQ and PurL and is thought to assist in the transfer of the ammonia molecule from PurQ to PurL.</text>
</comment>
<dbReference type="GO" id="GO:0004642">
    <property type="term" value="F:phosphoribosylformylglycinamidine synthase activity"/>
    <property type="evidence" value="ECO:0007669"/>
    <property type="project" value="UniProtKB-UniRule"/>
</dbReference>
<keyword evidence="1 8" id="KW-0963">Cytoplasm</keyword>
<dbReference type="GO" id="GO:0005524">
    <property type="term" value="F:ATP binding"/>
    <property type="evidence" value="ECO:0007669"/>
    <property type="project" value="UniProtKB-KW"/>
</dbReference>
<dbReference type="GO" id="GO:0006189">
    <property type="term" value="P:'de novo' IMP biosynthetic process"/>
    <property type="evidence" value="ECO:0007669"/>
    <property type="project" value="UniProtKB-UniRule"/>
</dbReference>
<dbReference type="HAMAP" id="MF_00421">
    <property type="entry name" value="PurQ"/>
    <property type="match status" value="1"/>
</dbReference>
<dbReference type="PATRIC" id="fig|1162668.3.peg.1053"/>
<dbReference type="GO" id="GO:0005737">
    <property type="term" value="C:cytoplasm"/>
    <property type="evidence" value="ECO:0007669"/>
    <property type="project" value="UniProtKB-SubCell"/>
</dbReference>
<feature type="active site" evidence="8">
    <location>
        <position position="220"/>
    </location>
</feature>
<gene>
    <name evidence="8" type="primary">purQ</name>
    <name evidence="9" type="ordered locus">LFE_0923</name>
</gene>
<dbReference type="PROSITE" id="PS51273">
    <property type="entry name" value="GATASE_TYPE_1"/>
    <property type="match status" value="1"/>
</dbReference>
<organism evidence="9 10">
    <name type="scientific">Leptospirillum ferrooxidans (strain C2-3)</name>
    <dbReference type="NCBI Taxonomy" id="1162668"/>
    <lineage>
        <taxon>Bacteria</taxon>
        <taxon>Pseudomonadati</taxon>
        <taxon>Nitrospirota</taxon>
        <taxon>Nitrospiria</taxon>
        <taxon>Nitrospirales</taxon>
        <taxon>Nitrospiraceae</taxon>
        <taxon>Leptospirillum</taxon>
    </lineage>
</organism>
<dbReference type="InterPro" id="IPR029062">
    <property type="entry name" value="Class_I_gatase-like"/>
</dbReference>
<keyword evidence="7 8" id="KW-0315">Glutamine amidotransferase</keyword>
<dbReference type="PANTHER" id="PTHR47552">
    <property type="entry name" value="PHOSPHORIBOSYLFORMYLGLYCINAMIDINE SYNTHASE SUBUNIT PURQ"/>
    <property type="match status" value="1"/>
</dbReference>
<evidence type="ECO:0000256" key="6">
    <source>
        <dbReference type="ARBA" id="ARBA00022840"/>
    </source>
</evidence>
<dbReference type="Proteomes" id="UP000007382">
    <property type="component" value="Chromosome"/>
</dbReference>
<dbReference type="CDD" id="cd01740">
    <property type="entry name" value="GATase1_FGAR_AT"/>
    <property type="match status" value="1"/>
</dbReference>
<evidence type="ECO:0000256" key="1">
    <source>
        <dbReference type="ARBA" id="ARBA00022490"/>
    </source>
</evidence>
<dbReference type="NCBIfam" id="NF002957">
    <property type="entry name" value="PRK03619.1"/>
    <property type="match status" value="1"/>
</dbReference>
<dbReference type="Pfam" id="PF13507">
    <property type="entry name" value="GATase_5"/>
    <property type="match status" value="1"/>
</dbReference>
<evidence type="ECO:0000256" key="5">
    <source>
        <dbReference type="ARBA" id="ARBA00022801"/>
    </source>
</evidence>
<proteinExistence type="inferred from homology"/>
<keyword evidence="5 8" id="KW-0378">Hydrolase</keyword>
<reference evidence="10" key="2">
    <citation type="submission" date="2012-03" db="EMBL/GenBank/DDBJ databases">
        <title>The complete genome sequence of the pioneer microbe on fresh volcanic deposit, Leptospirillum ferrooxidans strain C2-3.</title>
        <authorList>
            <person name="Fujimura R."/>
            <person name="Sato Y."/>
            <person name="Nishizawa T."/>
            <person name="Nanba K."/>
            <person name="Oshima K."/>
            <person name="Hattori M."/>
            <person name="Kamijo T."/>
            <person name="Ohta H."/>
        </authorList>
    </citation>
    <scope>NUCLEOTIDE SEQUENCE [LARGE SCALE GENOMIC DNA]</scope>
    <source>
        <strain evidence="10">C2-3</strain>
    </source>
</reference>
<comment type="subcellular location">
    <subcellularLocation>
        <location evidence="8">Cytoplasm</location>
    </subcellularLocation>
</comment>
<sequence>MTTRIECVNTHSQKILSSDTCTASFKVAILRFPGTNCEMDTFEAVSRVSGLLPEIVGHMAQSLEPYDAVIVPGGFSYGDYLRTGAIAARTPVMKALRDFALGGGAVLGICNGFQILAEAGLLPGILLENSSRKFICADTPLIVEQTKTPFTSLFSPGSRLNLPIAHQEGRYYLNEKDLALLEENAQVVMRYQKNPNGALHDIAAISNLEGNILGMMPHPERRSSDETGSTEGLTIFTSLLSSLLKSSVPDGPIKLR</sequence>
<evidence type="ECO:0000256" key="3">
    <source>
        <dbReference type="ARBA" id="ARBA00022741"/>
    </source>
</evidence>
<name>I0IMX8_LEPFC</name>
<dbReference type="UniPathway" id="UPA00074">
    <property type="reaction ID" value="UER00128"/>
</dbReference>
<dbReference type="STRING" id="1162668.LFE_0923"/>
<dbReference type="PIRSF" id="PIRSF001586">
    <property type="entry name" value="FGAM_synth_I"/>
    <property type="match status" value="1"/>
</dbReference>
<dbReference type="GO" id="GO:0004359">
    <property type="term" value="F:glutaminase activity"/>
    <property type="evidence" value="ECO:0007669"/>
    <property type="project" value="UniProtKB-EC"/>
</dbReference>
<accession>I0IMX8</accession>
<evidence type="ECO:0000313" key="9">
    <source>
        <dbReference type="EMBL" id="BAM06627.1"/>
    </source>
</evidence>
<comment type="catalytic activity">
    <reaction evidence="8">
        <text>N(2)-formyl-N(1)-(5-phospho-beta-D-ribosyl)glycinamide + L-glutamine + ATP + H2O = 2-formamido-N(1)-(5-O-phospho-beta-D-ribosyl)acetamidine + L-glutamate + ADP + phosphate + H(+)</text>
        <dbReference type="Rhea" id="RHEA:17129"/>
        <dbReference type="ChEBI" id="CHEBI:15377"/>
        <dbReference type="ChEBI" id="CHEBI:15378"/>
        <dbReference type="ChEBI" id="CHEBI:29985"/>
        <dbReference type="ChEBI" id="CHEBI:30616"/>
        <dbReference type="ChEBI" id="CHEBI:43474"/>
        <dbReference type="ChEBI" id="CHEBI:58359"/>
        <dbReference type="ChEBI" id="CHEBI:147286"/>
        <dbReference type="ChEBI" id="CHEBI:147287"/>
        <dbReference type="ChEBI" id="CHEBI:456216"/>
        <dbReference type="EC" id="6.3.5.3"/>
    </reaction>
</comment>
<protein>
    <recommendedName>
        <fullName evidence="8">Phosphoribosylformylglycinamidine synthase subunit PurQ</fullName>
        <shortName evidence="8">FGAM synthase</shortName>
        <ecNumber evidence="8">6.3.5.3</ecNumber>
    </recommendedName>
    <alternativeName>
        <fullName evidence="8">Formylglycinamide ribonucleotide amidotransferase subunit I</fullName>
        <shortName evidence="8">FGAR amidotransferase I</shortName>
        <shortName evidence="8">FGAR-AT I</shortName>
    </alternativeName>
    <alternativeName>
        <fullName evidence="8">Glutaminase PurQ</fullName>
        <ecNumber evidence="8">3.5.1.2</ecNumber>
    </alternativeName>
    <alternativeName>
        <fullName evidence="8">Phosphoribosylformylglycinamidine synthase subunit I</fullName>
    </alternativeName>
</protein>
<keyword evidence="3 8" id="KW-0547">Nucleotide-binding</keyword>
<dbReference type="eggNOG" id="COG0047">
    <property type="taxonomic scope" value="Bacteria"/>
</dbReference>
<comment type="catalytic activity">
    <reaction evidence="8">
        <text>L-glutamine + H2O = L-glutamate + NH4(+)</text>
        <dbReference type="Rhea" id="RHEA:15889"/>
        <dbReference type="ChEBI" id="CHEBI:15377"/>
        <dbReference type="ChEBI" id="CHEBI:28938"/>
        <dbReference type="ChEBI" id="CHEBI:29985"/>
        <dbReference type="ChEBI" id="CHEBI:58359"/>
        <dbReference type="EC" id="3.5.1.2"/>
    </reaction>
</comment>
<evidence type="ECO:0000256" key="2">
    <source>
        <dbReference type="ARBA" id="ARBA00022598"/>
    </source>
</evidence>
<feature type="active site" evidence="8">
    <location>
        <position position="218"/>
    </location>
</feature>
<reference evidence="9 10" key="1">
    <citation type="journal article" date="2012" name="J. Bacteriol.">
        <title>Complete Genome Sequence of Leptospirillum ferrooxidans Strain C2-3, Isolated from a Fresh Volcanic Ash Deposit on the Island of Miyake, Japan.</title>
        <authorList>
            <person name="Fujimura R."/>
            <person name="Sato Y."/>
            <person name="Nishizawa T."/>
            <person name="Oshima K."/>
            <person name="Kim S.-W."/>
            <person name="Hattori M."/>
            <person name="Kamijo T."/>
            <person name="Ohta H."/>
        </authorList>
    </citation>
    <scope>NUCLEOTIDE SEQUENCE [LARGE SCALE GENOMIC DNA]</scope>
    <source>
        <strain evidence="9 10">C2-3</strain>
    </source>
</reference>
<dbReference type="KEGG" id="lfc:LFE_0923"/>
<dbReference type="EC" id="3.5.1.2" evidence="8"/>
<keyword evidence="6 8" id="KW-0067">ATP-binding</keyword>
<feature type="active site" description="Nucleophile" evidence="8">
    <location>
        <position position="110"/>
    </location>
</feature>